<dbReference type="GO" id="GO:0140445">
    <property type="term" value="C:chromosome, telomeric repeat region"/>
    <property type="evidence" value="ECO:0007669"/>
    <property type="project" value="TreeGrafter"/>
</dbReference>
<feature type="compositionally biased region" description="Basic and acidic residues" evidence="7">
    <location>
        <begin position="26"/>
        <end position="36"/>
    </location>
</feature>
<organism evidence="9 10">
    <name type="scientific">Alternaria panax</name>
    <dbReference type="NCBI Taxonomy" id="48097"/>
    <lineage>
        <taxon>Eukaryota</taxon>
        <taxon>Fungi</taxon>
        <taxon>Dikarya</taxon>
        <taxon>Ascomycota</taxon>
        <taxon>Pezizomycotina</taxon>
        <taxon>Dothideomycetes</taxon>
        <taxon>Pleosporomycetidae</taxon>
        <taxon>Pleosporales</taxon>
        <taxon>Pleosporineae</taxon>
        <taxon>Pleosporaceae</taxon>
        <taxon>Alternaria</taxon>
        <taxon>Alternaria sect. Panax</taxon>
    </lineage>
</organism>
<evidence type="ECO:0000256" key="4">
    <source>
        <dbReference type="ARBA" id="ARBA00022895"/>
    </source>
</evidence>
<feature type="compositionally biased region" description="Polar residues" evidence="7">
    <location>
        <begin position="1603"/>
        <end position="1624"/>
    </location>
</feature>
<dbReference type="GO" id="GO:0000723">
    <property type="term" value="P:telomere maintenance"/>
    <property type="evidence" value="ECO:0007669"/>
    <property type="project" value="TreeGrafter"/>
</dbReference>
<accession>A0AAD4NTI3</accession>
<feature type="compositionally biased region" description="Low complexity" evidence="7">
    <location>
        <begin position="1544"/>
        <end position="1555"/>
    </location>
</feature>
<evidence type="ECO:0000256" key="3">
    <source>
        <dbReference type="ARBA" id="ARBA00022454"/>
    </source>
</evidence>
<keyword evidence="5" id="KW-0539">Nucleus</keyword>
<keyword evidence="10" id="KW-1185">Reference proteome</keyword>
<dbReference type="PANTHER" id="PTHR22928">
    <property type="entry name" value="TELOMERE-ASSOCIATED PROTEIN RIF1"/>
    <property type="match status" value="1"/>
</dbReference>
<evidence type="ECO:0000256" key="2">
    <source>
        <dbReference type="ARBA" id="ARBA00004574"/>
    </source>
</evidence>
<feature type="domain" description="Telomere-associated protein Rif1 N-terminal" evidence="8">
    <location>
        <begin position="153"/>
        <end position="521"/>
    </location>
</feature>
<feature type="compositionally biased region" description="Low complexity" evidence="7">
    <location>
        <begin position="1671"/>
        <end position="1684"/>
    </location>
</feature>
<evidence type="ECO:0000259" key="8">
    <source>
        <dbReference type="Pfam" id="PF12231"/>
    </source>
</evidence>
<evidence type="ECO:0000313" key="10">
    <source>
        <dbReference type="Proteomes" id="UP001199106"/>
    </source>
</evidence>
<feature type="region of interest" description="Disordered" evidence="7">
    <location>
        <begin position="1"/>
        <end position="69"/>
    </location>
</feature>
<evidence type="ECO:0000256" key="6">
    <source>
        <dbReference type="ARBA" id="ARBA00023306"/>
    </source>
</evidence>
<dbReference type="EMBL" id="JAANER010000002">
    <property type="protein sequence ID" value="KAG9193883.1"/>
    <property type="molecule type" value="Genomic_DNA"/>
</dbReference>
<comment type="subcellular location">
    <subcellularLocation>
        <location evidence="2">Chromosome</location>
        <location evidence="2">Telomere</location>
    </subcellularLocation>
    <subcellularLocation>
        <location evidence="1">Nucleus</location>
    </subcellularLocation>
</comment>
<dbReference type="SUPFAM" id="SSF48371">
    <property type="entry name" value="ARM repeat"/>
    <property type="match status" value="1"/>
</dbReference>
<keyword evidence="3" id="KW-0158">Chromosome</keyword>
<evidence type="ECO:0000256" key="5">
    <source>
        <dbReference type="ARBA" id="ARBA00023242"/>
    </source>
</evidence>
<feature type="region of interest" description="Disordered" evidence="7">
    <location>
        <begin position="1131"/>
        <end position="1167"/>
    </location>
</feature>
<name>A0AAD4NTI3_9PLEO</name>
<gene>
    <name evidence="9" type="ORF">G6011_03918</name>
</gene>
<evidence type="ECO:0000256" key="1">
    <source>
        <dbReference type="ARBA" id="ARBA00004123"/>
    </source>
</evidence>
<dbReference type="Proteomes" id="UP001199106">
    <property type="component" value="Unassembled WGS sequence"/>
</dbReference>
<feature type="region of interest" description="Disordered" evidence="7">
    <location>
        <begin position="1296"/>
        <end position="1332"/>
    </location>
</feature>
<keyword evidence="6" id="KW-0131">Cell cycle</keyword>
<feature type="compositionally biased region" description="Low complexity" evidence="7">
    <location>
        <begin position="1721"/>
        <end position="1739"/>
    </location>
</feature>
<protein>
    <recommendedName>
        <fullName evidence="8">Telomere-associated protein Rif1 N-terminal domain-containing protein</fullName>
    </recommendedName>
</protein>
<feature type="compositionally biased region" description="Polar residues" evidence="7">
    <location>
        <begin position="1425"/>
        <end position="1434"/>
    </location>
</feature>
<keyword evidence="4" id="KW-0779">Telomere</keyword>
<dbReference type="InterPro" id="IPR016024">
    <property type="entry name" value="ARM-type_fold"/>
</dbReference>
<dbReference type="PANTHER" id="PTHR22928:SF3">
    <property type="entry name" value="TELOMERE-ASSOCIATED PROTEIN RIF1"/>
    <property type="match status" value="1"/>
</dbReference>
<dbReference type="GO" id="GO:0005634">
    <property type="term" value="C:nucleus"/>
    <property type="evidence" value="ECO:0007669"/>
    <property type="project" value="UniProtKB-SubCell"/>
</dbReference>
<evidence type="ECO:0000313" key="9">
    <source>
        <dbReference type="EMBL" id="KAG9193883.1"/>
    </source>
</evidence>
<feature type="region of interest" description="Disordered" evidence="7">
    <location>
        <begin position="1425"/>
        <end position="1739"/>
    </location>
</feature>
<dbReference type="Pfam" id="PF12231">
    <property type="entry name" value="Rif1_N"/>
    <property type="match status" value="1"/>
</dbReference>
<reference evidence="9" key="1">
    <citation type="submission" date="2021-07" db="EMBL/GenBank/DDBJ databases">
        <title>Genome Resource of American Ginseng Black Spot Pathogen Alternaria panax.</title>
        <authorList>
            <person name="Qiu C."/>
            <person name="Wang W."/>
            <person name="Liu Z."/>
        </authorList>
    </citation>
    <scope>NUCLEOTIDE SEQUENCE</scope>
    <source>
        <strain evidence="9">BNCC115425</strain>
    </source>
</reference>
<evidence type="ECO:0000256" key="7">
    <source>
        <dbReference type="SAM" id="MobiDB-lite"/>
    </source>
</evidence>
<proteinExistence type="predicted"/>
<dbReference type="InterPro" id="IPR022031">
    <property type="entry name" value="Rif1_N"/>
</dbReference>
<comment type="caution">
    <text evidence="9">The sequence shown here is derived from an EMBL/GenBank/DDBJ whole genome shotgun (WGS) entry which is preliminary data.</text>
</comment>
<sequence>MVSKFEALSVRPPTPPKDQEDTGADETLKFLEDPFGEKPIPPRLKAAGKPPNTPEQSPSSDIDVPSSAASARKRVNFELQLCSLPSTKAVAQSWTPTRSSPLRPLPQTRLTKPLKSILKPADGTATPPPADDAATAHRFKSFAEMLEAIVKLLATADRGSRLDAYQSLLRTLQAYDKIPDDQALKQKLSLLTQFIRRDMQAPGLAGTGLDSQLVGQALKLLMALFRIPDLVSAMDDDFCSFVIDRIIRVASDSTMPKTTGNTHLAVLMQQNFRPKIVTAARVERVLDALETIHERTSGHAVQAYRVRIYKKLLQQRPEVMIRHTERWFTHTLKALVSVQKDISQSALDTAVTAAKTIGHDQHVAKSVLAVLNRVKSDGGTIANVFTMELYRLLGGEYAVLVPQIWAAVTGLLKNSLNHDMFTGLKDWLTLLQNCISSENEQVRVYSNVAISFLVHSVNLSPDTSSGWSDMFRKISVHALQRKIPMKKSEQDAVSSAYFALLYYGLRPTASFEQLDRYWTDFIANVWSPMILPDPKRQVVPASYRHAIPACRMVSALLDGSRKPWNEYRALDLRPAVMVQRSELPLVDPRWVRKSIALVLQFVETLLDATLLSESREPEDEPVQTMWQAVIGALVEASSKEIKASTEAKDAMAQIINLLRRVWDKHTEKIALSQKKEDIWADKFCFLIETVVQKLGPFQFVDKCLTRNENNEFEVVSTPSHRSRHQGTRSSPLLYMVDLLVTQSEGKLADPVRLRAIEVIIEPCFAAQNTRLSKLELLRDCAATVDGSLKDAVASQFWTRIGTMLNALLEDQTPPSDERNSRSLGKEYEIVVEILSLGSACLSAKALGHQILSTFVDTVKREAGEGALPLAVIENISEHVIKRTPNEDKASCLAYTSILLRNLPKLISRKVLEQGRQILWPSNPTPGRSHEIDPYVHLYGAVDSVGSAAYNDLDKDNVEPTKEFLCALSTSIQNCSTSHLAGYLRKIQDVIQIWVGDFEEKMHSREEPLKSLHHEVVNLWQEASKAVERLPRKDGQVLLQLQALVTAGFLSRRRSIVNVSIATWNATFGKEDSLRYPPRLEVALRLLQHSVEISLPSLEVRDEDAETKFPFYDSDTSADEVKRAFKSPRVKDSPFRISKASRRSKSRSPAVPVSATRRVPSRQTPKVRLRHDNSQIKFEPIMSSPSNPFQQESQVLTDRQKEMMDRQRLGSGLFANLGAPSLHPDEVPSPMEFHSDALTADELPDHVSQTTPLKALAAMGPMDGYLGSSPTPHTRKGTRNIVSDDTDLATPTAVRSIQYANNDLDSSPPRFEKEGRSPTKASGPDVLVGSSFDYRQPERSFSASFDEGTTLDEEALLDAVAPHDNPQMDSDRVSDTVMSELPSSTIDLQLTAQIDADMQVAAEGADEQQLESNAEFVDVASHLQSSITNDDQAGSDTEIDDAQTPTRRPARRASRKSSQADTSSTSRVGDSFNMGSAKGTPNALRRSTRSSMASPGRLERLPSGKKPRRTPAKAEKKTSTPAKKDRRTKTGKQAQEEPAPELESEPVSLSELESAPAPAPAQPSNEDEEVLDNIVVAASPKKPTEKNQGKKRKLSSTEAPIASPATNRKMNLRRSQSLLSQVENSQDIEEVIMDETPVPNKRAKSNADQDVSEAKKTTPGSETKRLSHVQVSPRPRSSGGSAGRPSPHPKEAEMEMEIEQAQQEHVPEALTSASDEIPPNQPQSQLQSQPQPHSHSRFHSSVTATATATGTNTPTRSSTSFADRVILTPRSIINQLKSLKDYLFSTPTLVLGRSEEREIDDALFDIRRQVHAAGLRREQGAKKM</sequence>